<dbReference type="Pfam" id="PF13843">
    <property type="entry name" value="DDE_Tnp_1_7"/>
    <property type="match status" value="1"/>
</dbReference>
<evidence type="ECO:0000313" key="3">
    <source>
        <dbReference type="Proteomes" id="UP000801492"/>
    </source>
</evidence>
<comment type="caution">
    <text evidence="2">The sequence shown here is derived from an EMBL/GenBank/DDBJ whole genome shotgun (WGS) entry which is preliminary data.</text>
</comment>
<organism evidence="2 3">
    <name type="scientific">Ignelater luminosus</name>
    <name type="common">Cucubano</name>
    <name type="synonym">Pyrophorus luminosus</name>
    <dbReference type="NCBI Taxonomy" id="2038154"/>
    <lineage>
        <taxon>Eukaryota</taxon>
        <taxon>Metazoa</taxon>
        <taxon>Ecdysozoa</taxon>
        <taxon>Arthropoda</taxon>
        <taxon>Hexapoda</taxon>
        <taxon>Insecta</taxon>
        <taxon>Pterygota</taxon>
        <taxon>Neoptera</taxon>
        <taxon>Endopterygota</taxon>
        <taxon>Coleoptera</taxon>
        <taxon>Polyphaga</taxon>
        <taxon>Elateriformia</taxon>
        <taxon>Elateroidea</taxon>
        <taxon>Elateridae</taxon>
        <taxon>Agrypninae</taxon>
        <taxon>Pyrophorini</taxon>
        <taxon>Ignelater</taxon>
    </lineage>
</organism>
<dbReference type="Proteomes" id="UP000801492">
    <property type="component" value="Unassembled WGS sequence"/>
</dbReference>
<keyword evidence="3" id="KW-1185">Reference proteome</keyword>
<dbReference type="AlphaFoldDB" id="A0A8K0FYK9"/>
<dbReference type="PANTHER" id="PTHR46599">
    <property type="entry name" value="PIGGYBAC TRANSPOSABLE ELEMENT-DERIVED PROTEIN 4"/>
    <property type="match status" value="1"/>
</dbReference>
<dbReference type="PANTHER" id="PTHR46599:SF3">
    <property type="entry name" value="PIGGYBAC TRANSPOSABLE ELEMENT-DERIVED PROTEIN 4"/>
    <property type="match status" value="1"/>
</dbReference>
<evidence type="ECO:0000259" key="1">
    <source>
        <dbReference type="Pfam" id="PF13843"/>
    </source>
</evidence>
<proteinExistence type="predicted"/>
<protein>
    <recommendedName>
        <fullName evidence="1">PiggyBac transposable element-derived protein domain-containing protein</fullName>
    </recommendedName>
</protein>
<name>A0A8K0FYK9_IGNLU</name>
<dbReference type="EMBL" id="VTPC01090724">
    <property type="protein sequence ID" value="KAF2881562.1"/>
    <property type="molecule type" value="Genomic_DNA"/>
</dbReference>
<feature type="domain" description="PiggyBac transposable element-derived protein" evidence="1">
    <location>
        <begin position="2"/>
        <end position="152"/>
    </location>
</feature>
<reference evidence="2" key="1">
    <citation type="submission" date="2019-08" db="EMBL/GenBank/DDBJ databases">
        <title>The genome of the North American firefly Photinus pyralis.</title>
        <authorList>
            <consortium name="Photinus pyralis genome working group"/>
            <person name="Fallon T.R."/>
            <person name="Sander Lower S.E."/>
            <person name="Weng J.-K."/>
        </authorList>
    </citation>
    <scope>NUCLEOTIDE SEQUENCE</scope>
    <source>
        <strain evidence="2">TRF0915ILg1</strain>
        <tissue evidence="2">Whole body</tissue>
    </source>
</reference>
<accession>A0A8K0FYK9</accession>
<dbReference type="InterPro" id="IPR029526">
    <property type="entry name" value="PGBD"/>
</dbReference>
<sequence>MDKLLDSGRILYTGNYYTSVSSASQLLQRQTHLVETVRSNRKLNSKSVVSKKLKRNEVFAEESGTGIVMLKWKDTRDVLMLTTQHNVDVVSIRQQDKEIDKSQAVVDYNKSKSYIDLSDQLKAYSHCLQRGTEWYRKLVVKLIFCSALVNSYLLYKSVTQNKMQITKYREELALVLLKEDKTGTNANKEVAREHTLVERRRKRCVGCYAKIKESEGRVAAQNECPRSVWIWIANTESFESVELKLNQIESLLSEFEEYQIEIEVSDSKEGTERALEVSSNELVSNVKLPSIPIPKFNDNWILFRDTFKELALLALPKVEQASVAELQKLKRINKNKNTSSVGEAGVISLVNSVIGKKDMRGVDVLFSTAVVEVLDINDDVYMCRILLDNGSQSNLTTKSLCDTLKLPMEDINILIIGINQVVSNIKRRCSVNICSRHNRFENSVYCLVIDEISETVSNHNLSISQLSIPGHIKLADLLFCKSGNIDLLLGVEIFYSLLCIDQISLDYDQPLLQKPVWMGDVRELGLNHLESNTNAAQTILHNLYVGNFLSGADVQAETIELCNEVKSILKSEFSELRKWISNDPQVIQHIPSDNIDFCKLQVDKKQLHKALGLMWECRADVLISAHNSKGSSCNTSPLSVTELDNVLTNLVRKVQQQEFGDIFNDLQSNKQIKAKAISKLCPFKLSRMGAVHPRPDKKPHLGTVKIPNCEIKRALSKVCPLPIEISVTKDKIQE</sequence>
<evidence type="ECO:0000313" key="2">
    <source>
        <dbReference type="EMBL" id="KAF2881562.1"/>
    </source>
</evidence>
<gene>
    <name evidence="2" type="ORF">ILUMI_24611</name>
</gene>